<dbReference type="Proteomes" id="UP000295388">
    <property type="component" value="Unassembled WGS sequence"/>
</dbReference>
<evidence type="ECO:0000313" key="1">
    <source>
        <dbReference type="EMBL" id="TDO30680.1"/>
    </source>
</evidence>
<sequence length="70" mass="7932">MENREAYRVDRRIQNGYALGRRTAVEATILNRHVSEVSAGEPSLETNLRAVEDTLAIGTQGLIYHYMTRP</sequence>
<gene>
    <name evidence="1" type="ORF">EV643_1352</name>
</gene>
<accession>A0A4R6J5I7</accession>
<proteinExistence type="predicted"/>
<comment type="caution">
    <text evidence="1">The sequence shown here is derived from an EMBL/GenBank/DDBJ whole genome shotgun (WGS) entry which is preliminary data.</text>
</comment>
<dbReference type="EMBL" id="SNWQ01000035">
    <property type="protein sequence ID" value="TDO30680.1"/>
    <property type="molecule type" value="Genomic_DNA"/>
</dbReference>
<name>A0A4R6J5I7_9ACTN</name>
<keyword evidence="2" id="KW-1185">Reference proteome</keyword>
<organism evidence="1 2">
    <name type="scientific">Kribbella caucasensis</name>
    <dbReference type="NCBI Taxonomy" id="2512215"/>
    <lineage>
        <taxon>Bacteria</taxon>
        <taxon>Bacillati</taxon>
        <taxon>Actinomycetota</taxon>
        <taxon>Actinomycetes</taxon>
        <taxon>Propionibacteriales</taxon>
        <taxon>Kribbellaceae</taxon>
        <taxon>Kribbella</taxon>
    </lineage>
</organism>
<reference evidence="1 2" key="1">
    <citation type="submission" date="2019-03" db="EMBL/GenBank/DDBJ databases">
        <title>Genomic Encyclopedia of Type Strains, Phase III (KMG-III): the genomes of soil and plant-associated and newly described type strains.</title>
        <authorList>
            <person name="Whitman W."/>
        </authorList>
    </citation>
    <scope>NUCLEOTIDE SEQUENCE [LARGE SCALE GENOMIC DNA]</scope>
    <source>
        <strain evidence="1 2">VKM Ac-2527</strain>
    </source>
</reference>
<protein>
    <submittedName>
        <fullName evidence="1">Uncharacterized protein</fullName>
    </submittedName>
</protein>
<evidence type="ECO:0000313" key="2">
    <source>
        <dbReference type="Proteomes" id="UP000295388"/>
    </source>
</evidence>
<dbReference type="AlphaFoldDB" id="A0A4R6J5I7"/>